<accession>A0ABQ0NXL0</accession>
<comment type="caution">
    <text evidence="6">The sequence shown here is derived from an EMBL/GenBank/DDBJ whole genome shotgun (WGS) entry which is preliminary data.</text>
</comment>
<dbReference type="Pfam" id="PF03783">
    <property type="entry name" value="CsgG"/>
    <property type="match status" value="1"/>
</dbReference>
<evidence type="ECO:0000256" key="1">
    <source>
        <dbReference type="ARBA" id="ARBA00022475"/>
    </source>
</evidence>
<reference evidence="6" key="1">
    <citation type="submission" date="2013-04" db="EMBL/GenBank/DDBJ databases">
        <title>The genome sequencing project of 58 acetic acid bacteria.</title>
        <authorList>
            <person name="Okamoto-Kainuma A."/>
            <person name="Ishikawa M."/>
            <person name="Umino S."/>
            <person name="Koizumi Y."/>
            <person name="Shiwa Y."/>
            <person name="Yoshikawa H."/>
            <person name="Matsutani M."/>
            <person name="Matsushita K."/>
        </authorList>
    </citation>
    <scope>NUCLEOTIDE SEQUENCE</scope>
    <source>
        <strain evidence="6">DSM 15669</strain>
    </source>
</reference>
<dbReference type="Proteomes" id="UP001062901">
    <property type="component" value="Unassembled WGS sequence"/>
</dbReference>
<keyword evidence="3" id="KW-0472">Membrane</keyword>
<keyword evidence="4" id="KW-0564">Palmitate</keyword>
<keyword evidence="1" id="KW-1003">Cell membrane</keyword>
<dbReference type="EMBL" id="BAQD01000007">
    <property type="protein sequence ID" value="GBQ05906.1"/>
    <property type="molecule type" value="Genomic_DNA"/>
</dbReference>
<evidence type="ECO:0008006" key="8">
    <source>
        <dbReference type="Google" id="ProtNLM"/>
    </source>
</evidence>
<evidence type="ECO:0000313" key="6">
    <source>
        <dbReference type="EMBL" id="GBQ05906.1"/>
    </source>
</evidence>
<dbReference type="PANTHER" id="PTHR41164">
    <property type="entry name" value="CURLI PRODUCTION ASSEMBLY/TRANSPORT COMPONENT CSGG"/>
    <property type="match status" value="1"/>
</dbReference>
<evidence type="ECO:0000313" key="7">
    <source>
        <dbReference type="Proteomes" id="UP001062901"/>
    </source>
</evidence>
<keyword evidence="7" id="KW-1185">Reference proteome</keyword>
<organism evidence="6 7">
    <name type="scientific">Saccharibacter floricola DSM 15669</name>
    <dbReference type="NCBI Taxonomy" id="1123227"/>
    <lineage>
        <taxon>Bacteria</taxon>
        <taxon>Pseudomonadati</taxon>
        <taxon>Pseudomonadota</taxon>
        <taxon>Alphaproteobacteria</taxon>
        <taxon>Acetobacterales</taxon>
        <taxon>Acetobacteraceae</taxon>
        <taxon>Saccharibacter</taxon>
    </lineage>
</organism>
<keyword evidence="2" id="KW-0732">Signal</keyword>
<evidence type="ECO:0000256" key="4">
    <source>
        <dbReference type="ARBA" id="ARBA00023139"/>
    </source>
</evidence>
<evidence type="ECO:0000256" key="3">
    <source>
        <dbReference type="ARBA" id="ARBA00023136"/>
    </source>
</evidence>
<dbReference type="PANTHER" id="PTHR41164:SF1">
    <property type="entry name" value="CURLI PRODUCTION ASSEMBLY_TRANSPORT COMPONENT CSGG"/>
    <property type="match status" value="1"/>
</dbReference>
<dbReference type="InterPro" id="IPR005534">
    <property type="entry name" value="Curli_assmbl/transp-comp_CsgG"/>
</dbReference>
<dbReference type="Gene3D" id="3.40.50.10610">
    <property type="entry name" value="ABC-type transport auxiliary lipoprotein component"/>
    <property type="match status" value="1"/>
</dbReference>
<evidence type="ECO:0000256" key="2">
    <source>
        <dbReference type="ARBA" id="ARBA00022729"/>
    </source>
</evidence>
<protein>
    <recommendedName>
        <fullName evidence="8">Curli production assembly/transport component CsgG</fullName>
    </recommendedName>
</protein>
<gene>
    <name evidence="6" type="ORF">AA15669_0693</name>
</gene>
<keyword evidence="5" id="KW-0449">Lipoprotein</keyword>
<evidence type="ECO:0000256" key="5">
    <source>
        <dbReference type="ARBA" id="ARBA00023288"/>
    </source>
</evidence>
<sequence length="195" mass="21372">MEHVTSTNQPYQGPRPAIAIGQFQNRSHYMNGLFSSGTDYLGNQAKTILASHLQESNHFNLMDRSNLDAMAQEGHFSGTQLHIKGARFLVTGDVTEFGRKETGDQALFGMLGQGRKQIAYAKVALNIVNVDTSEVVYTVQGAGDYQLSNREIVGFGGSSSYDSTLNDKVLDLAIREAVNRLVEALDRGAWPFPSK</sequence>
<name>A0ABQ0NXL0_9PROT</name>
<proteinExistence type="predicted"/>
<dbReference type="SUPFAM" id="SSF52964">
    <property type="entry name" value="TolB, N-terminal domain"/>
    <property type="match status" value="1"/>
</dbReference>